<evidence type="ECO:0000256" key="2">
    <source>
        <dbReference type="ARBA" id="ARBA00022737"/>
    </source>
</evidence>
<evidence type="ECO:0000256" key="3">
    <source>
        <dbReference type="ARBA" id="ARBA00023315"/>
    </source>
</evidence>
<keyword evidence="4" id="KW-0812">Transmembrane</keyword>
<dbReference type="InterPro" id="IPR011004">
    <property type="entry name" value="Trimer_LpxA-like_sf"/>
</dbReference>
<dbReference type="SUPFAM" id="SSF51161">
    <property type="entry name" value="Trimeric LpxA-like enzymes"/>
    <property type="match status" value="1"/>
</dbReference>
<keyword evidence="3 5" id="KW-0012">Acyltransferase</keyword>
<name>A0A1C7F9W8_9VIBR</name>
<dbReference type="GO" id="GO:0008925">
    <property type="term" value="F:maltose O-acetyltransferase activity"/>
    <property type="evidence" value="ECO:0007669"/>
    <property type="project" value="UniProtKB-EC"/>
</dbReference>
<dbReference type="RefSeq" id="WP_065545967.1">
    <property type="nucleotide sequence ID" value="NZ_CP016414.1"/>
</dbReference>
<evidence type="ECO:0000256" key="4">
    <source>
        <dbReference type="SAM" id="Phobius"/>
    </source>
</evidence>
<organism evidence="5 6">
    <name type="scientific">Vibrio scophthalmi</name>
    <dbReference type="NCBI Taxonomy" id="45658"/>
    <lineage>
        <taxon>Bacteria</taxon>
        <taxon>Pseudomonadati</taxon>
        <taxon>Pseudomonadota</taxon>
        <taxon>Gammaproteobacteria</taxon>
        <taxon>Vibrionales</taxon>
        <taxon>Vibrionaceae</taxon>
        <taxon>Vibrio</taxon>
    </lineage>
</organism>
<feature type="transmembrane region" description="Helical" evidence="4">
    <location>
        <begin position="42"/>
        <end position="62"/>
    </location>
</feature>
<dbReference type="STRING" id="45658.VSVS12_01778"/>
<keyword evidence="1 5" id="KW-0808">Transferase</keyword>
<dbReference type="PANTHER" id="PTHR23416">
    <property type="entry name" value="SIALIC ACID SYNTHASE-RELATED"/>
    <property type="match status" value="1"/>
</dbReference>
<keyword evidence="4" id="KW-0472">Membrane</keyword>
<dbReference type="GeneID" id="96873623"/>
<proteinExistence type="predicted"/>
<evidence type="ECO:0000256" key="1">
    <source>
        <dbReference type="ARBA" id="ARBA00022679"/>
    </source>
</evidence>
<gene>
    <name evidence="5" type="ORF">VSVS05_01401</name>
</gene>
<evidence type="ECO:0000313" key="5">
    <source>
        <dbReference type="EMBL" id="ANU36528.1"/>
    </source>
</evidence>
<dbReference type="EC" id="2.3.1.79" evidence="5"/>
<protein>
    <submittedName>
        <fullName evidence="5">Maltose O-acetyltransferase</fullName>
        <ecNumber evidence="5">2.3.1.79</ecNumber>
    </submittedName>
</protein>
<keyword evidence="6" id="KW-1185">Reference proteome</keyword>
<dbReference type="InterPro" id="IPR018357">
    <property type="entry name" value="Hexapep_transf_CS"/>
</dbReference>
<accession>A0A1C7F9W8</accession>
<keyword evidence="2" id="KW-0677">Repeat</keyword>
<dbReference type="Pfam" id="PF00132">
    <property type="entry name" value="Hexapep"/>
    <property type="match status" value="1"/>
</dbReference>
<sequence length="238" mass="26159">MSVASLKIWLQTHPNPRYQRLFEWLKQARATGVPTPRWFNVAMFHLVQFFSLVSQTILRLFVYTPAFKGRTTQCGKQLYLYGGIPFVSGPLTLRIGHQCRISGHTTFSGRVQSGQPELLIGNNVDVGWQSTIAVGKTIVIEDNVRIASGAFIFGYSGHSLNPRLRAQGSPDDDANVGDILIKQNAWIGTNVTICPNVTIGEGTIVGTGSVVTHDLPDFVVAVGNPARVVRHLKEQDYA</sequence>
<keyword evidence="4" id="KW-1133">Transmembrane helix</keyword>
<dbReference type="AlphaFoldDB" id="A0A1C7F9W8"/>
<dbReference type="Gene3D" id="2.160.10.10">
    <property type="entry name" value="Hexapeptide repeat proteins"/>
    <property type="match status" value="1"/>
</dbReference>
<dbReference type="Proteomes" id="UP000092528">
    <property type="component" value="Chromosome 1"/>
</dbReference>
<dbReference type="CDD" id="cd04647">
    <property type="entry name" value="LbH_MAT_like"/>
    <property type="match status" value="1"/>
</dbReference>
<dbReference type="EMBL" id="CP016414">
    <property type="protein sequence ID" value="ANU36528.1"/>
    <property type="molecule type" value="Genomic_DNA"/>
</dbReference>
<evidence type="ECO:0000313" key="6">
    <source>
        <dbReference type="Proteomes" id="UP000092528"/>
    </source>
</evidence>
<dbReference type="InterPro" id="IPR001451">
    <property type="entry name" value="Hexapep"/>
</dbReference>
<dbReference type="PANTHER" id="PTHR23416:SF78">
    <property type="entry name" value="LIPOPOLYSACCHARIDE BIOSYNTHESIS O-ACETYL TRANSFERASE WBBJ-RELATED"/>
    <property type="match status" value="1"/>
</dbReference>
<dbReference type="InterPro" id="IPR051159">
    <property type="entry name" value="Hexapeptide_acetyltransf"/>
</dbReference>
<dbReference type="PATRIC" id="fig|45658.7.peg.1379"/>
<dbReference type="PROSITE" id="PS00101">
    <property type="entry name" value="HEXAPEP_TRANSFERASES"/>
    <property type="match status" value="1"/>
</dbReference>
<reference evidence="5 6" key="1">
    <citation type="submission" date="2016-07" db="EMBL/GenBank/DDBJ databases">
        <title>Genome sequencing of Vibrio scophthalmi strain VS-05, an isolated from Paralichthys olivaceus.</title>
        <authorList>
            <person name="Han H.-J."/>
        </authorList>
    </citation>
    <scope>NUCLEOTIDE SEQUENCE [LARGE SCALE GENOMIC DNA]</scope>
    <source>
        <strain evidence="5 6">VS-05</strain>
    </source>
</reference>